<dbReference type="SUPFAM" id="SSF47370">
    <property type="entry name" value="Bromodomain"/>
    <property type="match status" value="1"/>
</dbReference>
<evidence type="ECO:0000256" key="12">
    <source>
        <dbReference type="SAM" id="MobiDB-lite"/>
    </source>
</evidence>
<feature type="region of interest" description="Disordered" evidence="12">
    <location>
        <begin position="265"/>
        <end position="324"/>
    </location>
</feature>
<dbReference type="EMBL" id="CALNXI010002224">
    <property type="protein sequence ID" value="CAH3184955.1"/>
    <property type="molecule type" value="Genomic_DNA"/>
</dbReference>
<keyword evidence="2" id="KW-0479">Metal-binding</keyword>
<evidence type="ECO:0000256" key="1">
    <source>
        <dbReference type="ARBA" id="ARBA00004123"/>
    </source>
</evidence>
<evidence type="ECO:0000256" key="9">
    <source>
        <dbReference type="ARBA" id="ARBA00023242"/>
    </source>
</evidence>
<dbReference type="Pfam" id="PF00439">
    <property type="entry name" value="Bromodomain"/>
    <property type="match status" value="1"/>
</dbReference>
<dbReference type="PANTHER" id="PTHR45915">
    <property type="entry name" value="TRANSCRIPTION INTERMEDIARY FACTOR"/>
    <property type="match status" value="1"/>
</dbReference>
<feature type="compositionally biased region" description="Acidic residues" evidence="12">
    <location>
        <begin position="581"/>
        <end position="590"/>
    </location>
</feature>
<evidence type="ECO:0000313" key="17">
    <source>
        <dbReference type="Proteomes" id="UP001159427"/>
    </source>
</evidence>
<proteinExistence type="predicted"/>
<dbReference type="SMART" id="SM00297">
    <property type="entry name" value="BROMO"/>
    <property type="match status" value="1"/>
</dbReference>
<evidence type="ECO:0008006" key="18">
    <source>
        <dbReference type="Google" id="ProtNLM"/>
    </source>
</evidence>
<comment type="caution">
    <text evidence="16">The sequence shown here is derived from an EMBL/GenBank/DDBJ whole genome shotgun (WGS) entry which is preliminary data.</text>
</comment>
<evidence type="ECO:0000256" key="6">
    <source>
        <dbReference type="ARBA" id="ARBA00023054"/>
    </source>
</evidence>
<feature type="domain" description="PHD-type" evidence="14">
    <location>
        <begin position="712"/>
        <end position="762"/>
    </location>
</feature>
<evidence type="ECO:0000256" key="7">
    <source>
        <dbReference type="ARBA" id="ARBA00023117"/>
    </source>
</evidence>
<accession>A0ABN8S161</accession>
<name>A0ABN8S161_9CNID</name>
<feature type="domain" description="DDT" evidence="15">
    <location>
        <begin position="15"/>
        <end position="78"/>
    </location>
</feature>
<dbReference type="InterPro" id="IPR013083">
    <property type="entry name" value="Znf_RING/FYVE/PHD"/>
</dbReference>
<dbReference type="InterPro" id="IPR028941">
    <property type="entry name" value="WHIM2_dom"/>
</dbReference>
<gene>
    <name evidence="16" type="ORF">PEVE_00015813</name>
</gene>
<evidence type="ECO:0000256" key="4">
    <source>
        <dbReference type="ARBA" id="ARBA00022833"/>
    </source>
</evidence>
<evidence type="ECO:0000256" key="8">
    <source>
        <dbReference type="ARBA" id="ARBA00023163"/>
    </source>
</evidence>
<keyword evidence="8" id="KW-0804">Transcription</keyword>
<feature type="non-terminal residue" evidence="16">
    <location>
        <position position="1"/>
    </location>
</feature>
<evidence type="ECO:0000256" key="3">
    <source>
        <dbReference type="ARBA" id="ARBA00022771"/>
    </source>
</evidence>
<dbReference type="InterPro" id="IPR019786">
    <property type="entry name" value="Zinc_finger_PHD-type_CS"/>
</dbReference>
<dbReference type="PANTHER" id="PTHR45915:SF2">
    <property type="entry name" value="TOUTATIS, ISOFORM E"/>
    <property type="match status" value="1"/>
</dbReference>
<dbReference type="PROSITE" id="PS50016">
    <property type="entry name" value="ZF_PHD_2"/>
    <property type="match status" value="1"/>
</dbReference>
<feature type="compositionally biased region" description="Basic and acidic residues" evidence="12">
    <location>
        <begin position="591"/>
        <end position="603"/>
    </location>
</feature>
<dbReference type="CDD" id="cd05503">
    <property type="entry name" value="Bromo_BAZ2A_B_like"/>
    <property type="match status" value="1"/>
</dbReference>
<dbReference type="Pfam" id="PF15613">
    <property type="entry name" value="WSD"/>
    <property type="match status" value="1"/>
</dbReference>
<evidence type="ECO:0000259" key="14">
    <source>
        <dbReference type="PROSITE" id="PS50016"/>
    </source>
</evidence>
<dbReference type="InterPro" id="IPR011011">
    <property type="entry name" value="Znf_FYVE_PHD"/>
</dbReference>
<keyword evidence="6" id="KW-0175">Coiled coil</keyword>
<dbReference type="PROSITE" id="PS00633">
    <property type="entry name" value="BROMODOMAIN_1"/>
    <property type="match status" value="1"/>
</dbReference>
<feature type="domain" description="Bromo" evidence="13">
    <location>
        <begin position="854"/>
        <end position="924"/>
    </location>
</feature>
<dbReference type="Pfam" id="PF02791">
    <property type="entry name" value="DDT"/>
    <property type="match status" value="1"/>
</dbReference>
<reference evidence="16 17" key="1">
    <citation type="submission" date="2022-05" db="EMBL/GenBank/DDBJ databases">
        <authorList>
            <consortium name="Genoscope - CEA"/>
            <person name="William W."/>
        </authorList>
    </citation>
    <scope>NUCLEOTIDE SEQUENCE [LARGE SCALE GENOMIC DNA]</scope>
</reference>
<dbReference type="CDD" id="cd15545">
    <property type="entry name" value="PHD_BAZ2A_like"/>
    <property type="match status" value="1"/>
</dbReference>
<dbReference type="InterPro" id="IPR037374">
    <property type="entry name" value="BAZ2A/B_Bromo"/>
</dbReference>
<feature type="compositionally biased region" description="Polar residues" evidence="12">
    <location>
        <begin position="307"/>
        <end position="324"/>
    </location>
</feature>
<keyword evidence="7 10" id="KW-0103">Bromodomain</keyword>
<evidence type="ECO:0000259" key="15">
    <source>
        <dbReference type="PROSITE" id="PS50827"/>
    </source>
</evidence>
<dbReference type="PROSITE" id="PS01359">
    <property type="entry name" value="ZF_PHD_1"/>
    <property type="match status" value="1"/>
</dbReference>
<evidence type="ECO:0000256" key="5">
    <source>
        <dbReference type="ARBA" id="ARBA00023015"/>
    </source>
</evidence>
<dbReference type="InterPro" id="IPR001965">
    <property type="entry name" value="Znf_PHD"/>
</dbReference>
<evidence type="ECO:0000256" key="2">
    <source>
        <dbReference type="ARBA" id="ARBA00022723"/>
    </source>
</evidence>
<keyword evidence="4" id="KW-0862">Zinc</keyword>
<dbReference type="Gene3D" id="3.30.40.10">
    <property type="entry name" value="Zinc/RING finger domain, C3HC4 (zinc finger)"/>
    <property type="match status" value="2"/>
</dbReference>
<dbReference type="InterPro" id="IPR018501">
    <property type="entry name" value="DDT_dom"/>
</dbReference>
<dbReference type="Gene3D" id="1.20.920.10">
    <property type="entry name" value="Bromodomain-like"/>
    <property type="match status" value="1"/>
</dbReference>
<dbReference type="Pfam" id="PF00628">
    <property type="entry name" value="PHD"/>
    <property type="match status" value="2"/>
</dbReference>
<dbReference type="InterPro" id="IPR036427">
    <property type="entry name" value="Bromodomain-like_sf"/>
</dbReference>
<dbReference type="InterPro" id="IPR018359">
    <property type="entry name" value="Bromodomain_CS"/>
</dbReference>
<evidence type="ECO:0000259" key="13">
    <source>
        <dbReference type="PROSITE" id="PS50014"/>
    </source>
</evidence>
<dbReference type="SMART" id="SM00249">
    <property type="entry name" value="PHD"/>
    <property type="match status" value="2"/>
</dbReference>
<dbReference type="InterPro" id="IPR001487">
    <property type="entry name" value="Bromodomain"/>
</dbReference>
<feature type="region of interest" description="Disordered" evidence="12">
    <location>
        <begin position="573"/>
        <end position="603"/>
    </location>
</feature>
<dbReference type="PROSITE" id="PS50827">
    <property type="entry name" value="DDT"/>
    <property type="match status" value="1"/>
</dbReference>
<dbReference type="SUPFAM" id="SSF57903">
    <property type="entry name" value="FYVE/PHD zinc finger"/>
    <property type="match status" value="2"/>
</dbReference>
<keyword evidence="9" id="KW-0539">Nucleus</keyword>
<comment type="subcellular location">
    <subcellularLocation>
        <location evidence="1">Nucleus</location>
    </subcellularLocation>
</comment>
<feature type="compositionally biased region" description="Basic and acidic residues" evidence="12">
    <location>
        <begin position="817"/>
        <end position="832"/>
    </location>
</feature>
<feature type="compositionally biased region" description="Polar residues" evidence="12">
    <location>
        <begin position="267"/>
        <end position="285"/>
    </location>
</feature>
<protein>
    <recommendedName>
        <fullName evidence="18">Bromodomain adjacent to zinc finger domain, 2B</fullName>
    </recommendedName>
</protein>
<dbReference type="PRINTS" id="PR00503">
    <property type="entry name" value="BROMODOMAIN"/>
</dbReference>
<evidence type="ECO:0000256" key="10">
    <source>
        <dbReference type="PROSITE-ProRule" id="PRU00035"/>
    </source>
</evidence>
<evidence type="ECO:0000313" key="16">
    <source>
        <dbReference type="EMBL" id="CAH3184955.1"/>
    </source>
</evidence>
<keyword evidence="3 11" id="KW-0863">Zinc-finger</keyword>
<dbReference type="Proteomes" id="UP001159427">
    <property type="component" value="Unassembled WGS sequence"/>
</dbReference>
<keyword evidence="17" id="KW-1185">Reference proteome</keyword>
<feature type="region of interest" description="Disordered" evidence="12">
    <location>
        <begin position="800"/>
        <end position="841"/>
    </location>
</feature>
<dbReference type="InterPro" id="IPR019787">
    <property type="entry name" value="Znf_PHD-finger"/>
</dbReference>
<keyword evidence="5" id="KW-0805">Transcription regulation</keyword>
<evidence type="ECO:0000256" key="11">
    <source>
        <dbReference type="PROSITE-ProRule" id="PRU00146"/>
    </source>
</evidence>
<organism evidence="16 17">
    <name type="scientific">Porites evermanni</name>
    <dbReference type="NCBI Taxonomy" id="104178"/>
    <lineage>
        <taxon>Eukaryota</taxon>
        <taxon>Metazoa</taxon>
        <taxon>Cnidaria</taxon>
        <taxon>Anthozoa</taxon>
        <taxon>Hexacorallia</taxon>
        <taxon>Scleractinia</taxon>
        <taxon>Fungiina</taxon>
        <taxon>Poritidae</taxon>
        <taxon>Porites</taxon>
    </lineage>
</organism>
<feature type="region of interest" description="Disordered" evidence="12">
    <location>
        <begin position="401"/>
        <end position="446"/>
    </location>
</feature>
<sequence>VLPSLTRVKGLQVPGGAFADLLMLQEFVHNFGEALDLDSSEIPSLWEMQSSLLNESSEDVLVPLGQSLLLSALEDPGCEGPDVSCLSFLEWSNNILWVNKIHLKKMQKKVNHTSGAKLFSCHAVRIHLPTQMLLTNYVITRNLILGSLDLNSFENEQQRLSWWSYTISIKFVCLFNFQKHAQFRSKLFGSSHALRALCLGQDRYKRRYWILPHGGGIFVEGLETAEKEIVLDLKTEGEENIHAEIMKVGMEPHGANQNLKAEACQGGTENHTGTEANLKSPTKTALKSPLHSPTHLSQEGIAKQQKETFTASSGDNKASNTSATAFQPKLNSGYIPAAASRNAMEIQRIENLFKTSSTHHNNSAAQRPQETNSWFNLLPRMPCDESSLTLSHTHNSGQFVPTYSKRSLDTDIAGASPSIKRPPGRPPRISVPNDNQPGPSSVPRDIPTQAMSIQYLPQLAVKRPPGRPPKSSYQTINLTYIEGQPGGGLPTSTMAASTQSVSTMSLSFEELKKNVLESLMQEPAPIPPELQHGWWRITEPAQLKEIIKILHSRGIREKILQKSCQKYSEYANSSCTKGDQVESDSDDDEPLEKSKKQETDADMDIGDKTFPEVAFAVDKAILREVEEMEEKVFTASLQVKGWRLPPKASKGLSHNPQSETLLFTLKDRTFASKLQNMFHPYYHSNLKYGQFEFSVNIKCCTLAFNKRVPFCFQFCQICRKGDNEELLLLCDGCDRGYHTYCCTPKLSSIPEGDWYCIDCIVLAAGGDNCCMCGGASGKMAKCDNCPRNFHLQCLEPPLSNKPRKRRKIRDEDDEEKDDRRPITPPPKEEVRPHANRKQSSKDMAPCRLILAEMEKHEDAWPFLVPVNAKQFPEYYKIIKRPMDFHTMKIKLRDCQYASPLEFVDDARTVFLNCEEFNEDDSEVGQAGKRLFKFFEDRWEEVAPTSD</sequence>
<dbReference type="PROSITE" id="PS50014">
    <property type="entry name" value="BROMODOMAIN_2"/>
    <property type="match status" value="1"/>
</dbReference>